<accession>A0AA97ARH7</accession>
<reference evidence="2" key="1">
    <citation type="journal article" date="2023" name="Plants (Basel)">
        <title>Genomic Analysis of Leptolyngbya boryana CZ1 Reveals Efficient Carbon Fixation Modules.</title>
        <authorList>
            <person name="Bai X."/>
            <person name="Wang H."/>
            <person name="Cheng W."/>
            <person name="Wang J."/>
            <person name="Ma M."/>
            <person name="Hu H."/>
            <person name="Song Z."/>
            <person name="Ma H."/>
            <person name="Fan Y."/>
            <person name="Du C."/>
            <person name="Xu J."/>
        </authorList>
    </citation>
    <scope>NUCLEOTIDE SEQUENCE</scope>
    <source>
        <strain evidence="2">CZ1</strain>
    </source>
</reference>
<dbReference type="Pfam" id="PF18480">
    <property type="entry name" value="DUF5615"/>
    <property type="match status" value="1"/>
</dbReference>
<dbReference type="AlphaFoldDB" id="A0AA97ARH7"/>
<dbReference type="InterPro" id="IPR041049">
    <property type="entry name" value="DUF5615"/>
</dbReference>
<dbReference type="EMBL" id="CP130144">
    <property type="protein sequence ID" value="WNZ48608.1"/>
    <property type="molecule type" value="Genomic_DNA"/>
</dbReference>
<evidence type="ECO:0000259" key="1">
    <source>
        <dbReference type="Pfam" id="PF18480"/>
    </source>
</evidence>
<proteinExistence type="predicted"/>
<feature type="domain" description="DUF5615" evidence="1">
    <location>
        <begin position="1"/>
        <end position="55"/>
    </location>
</feature>
<protein>
    <submittedName>
        <fullName evidence="2">DUF5615 family PIN-like protein</fullName>
    </submittedName>
</protein>
<gene>
    <name evidence="2" type="ORF">Q2T42_12295</name>
</gene>
<organism evidence="2">
    <name type="scientific">Leptolyngbya boryana CZ1</name>
    <dbReference type="NCBI Taxonomy" id="3060204"/>
    <lineage>
        <taxon>Bacteria</taxon>
        <taxon>Bacillati</taxon>
        <taxon>Cyanobacteriota</taxon>
        <taxon>Cyanophyceae</taxon>
        <taxon>Leptolyngbyales</taxon>
        <taxon>Leptolyngbyaceae</taxon>
        <taxon>Leptolyngbya group</taxon>
        <taxon>Leptolyngbya</taxon>
    </lineage>
</organism>
<name>A0AA97ARH7_LEPBY</name>
<sequence length="55" mass="6518">MKLLFDQNLSPRLVQRLADLYPDSQHVSFLGLDQADDRILWQYAEQNHFTVVTRD</sequence>
<evidence type="ECO:0000313" key="2">
    <source>
        <dbReference type="EMBL" id="WNZ48608.1"/>
    </source>
</evidence>
<reference evidence="2" key="2">
    <citation type="submission" date="2023-07" db="EMBL/GenBank/DDBJ databases">
        <authorList>
            <person name="Bai X.-H."/>
            <person name="Wang H.-H."/>
            <person name="Wang J."/>
            <person name="Ma M.-Y."/>
            <person name="Hu H.-H."/>
            <person name="Song Z.-L."/>
            <person name="Ma H.-G."/>
            <person name="Fan Y."/>
            <person name="Du C.-Y."/>
            <person name="Xu J.-C."/>
        </authorList>
    </citation>
    <scope>NUCLEOTIDE SEQUENCE</scope>
    <source>
        <strain evidence="2">CZ1</strain>
    </source>
</reference>